<proteinExistence type="predicted"/>
<sequence>MRKPAWNFRFYHRCPGMGTTRGGFYGNCRDQRGEGCRLGMVFGNGFQFICKVWLILRLKKGLKTSS</sequence>
<name>M1Z312_NITG3</name>
<dbReference type="EMBL" id="CAQJ01000099">
    <property type="protein sequence ID" value="CCQ91895.1"/>
    <property type="molecule type" value="Genomic_DNA"/>
</dbReference>
<gene>
    <name evidence="1" type="ORF">NITGR_90034</name>
</gene>
<evidence type="ECO:0000313" key="2">
    <source>
        <dbReference type="Proteomes" id="UP000011704"/>
    </source>
</evidence>
<reference evidence="1 2" key="1">
    <citation type="journal article" date="2013" name="Front. Microbiol.">
        <title>The genome of Nitrospina gracilis illuminates the metabolism and evolution of the major marine nitrite oxidizer.</title>
        <authorList>
            <person name="Luecker S."/>
            <person name="Nowka B."/>
            <person name="Rattei T."/>
            <person name="Spieck E."/>
            <person name="and Daims H."/>
        </authorList>
    </citation>
    <scope>NUCLEOTIDE SEQUENCE [LARGE SCALE GENOMIC DNA]</scope>
    <source>
        <strain evidence="1 2">3/211</strain>
    </source>
</reference>
<dbReference type="STRING" id="1266370.NITGR_90034"/>
<accession>M1Z312</accession>
<dbReference type="HOGENOM" id="CLU_2826711_0_0_0"/>
<dbReference type="AlphaFoldDB" id="M1Z312"/>
<evidence type="ECO:0000313" key="1">
    <source>
        <dbReference type="EMBL" id="CCQ91895.1"/>
    </source>
</evidence>
<comment type="caution">
    <text evidence="1">The sequence shown here is derived from an EMBL/GenBank/DDBJ whole genome shotgun (WGS) entry which is preliminary data.</text>
</comment>
<keyword evidence="2" id="KW-1185">Reference proteome</keyword>
<dbReference type="Proteomes" id="UP000011704">
    <property type="component" value="Unassembled WGS sequence"/>
</dbReference>
<organism evidence="1 2">
    <name type="scientific">Nitrospina gracilis (strain 3/211)</name>
    <dbReference type="NCBI Taxonomy" id="1266370"/>
    <lineage>
        <taxon>Bacteria</taxon>
        <taxon>Pseudomonadati</taxon>
        <taxon>Nitrospinota/Tectimicrobiota group</taxon>
        <taxon>Nitrospinota</taxon>
        <taxon>Nitrospinia</taxon>
        <taxon>Nitrospinales</taxon>
        <taxon>Nitrospinaceae</taxon>
        <taxon>Nitrospina</taxon>
    </lineage>
</organism>
<protein>
    <submittedName>
        <fullName evidence="1">Uncharacterized protein</fullName>
    </submittedName>
</protein>
<dbReference type="InParanoid" id="M1Z312"/>